<dbReference type="SUPFAM" id="SSF49599">
    <property type="entry name" value="TRAF domain-like"/>
    <property type="match status" value="2"/>
</dbReference>
<dbReference type="OrthoDB" id="2311693at2759"/>
<dbReference type="Gene3D" id="2.20.28.10">
    <property type="match status" value="1"/>
</dbReference>
<dbReference type="GO" id="GO:0003697">
    <property type="term" value="F:single-stranded DNA binding"/>
    <property type="evidence" value="ECO:0007669"/>
    <property type="project" value="TreeGrafter"/>
</dbReference>
<name>A0A814M721_9BILA</name>
<feature type="region of interest" description="Disordered" evidence="13">
    <location>
        <begin position="199"/>
        <end position="225"/>
    </location>
</feature>
<dbReference type="PROSITE" id="PS00847">
    <property type="entry name" value="MCM_1"/>
    <property type="match status" value="1"/>
</dbReference>
<feature type="domain" description="BTB" evidence="15">
    <location>
        <begin position="572"/>
        <end position="668"/>
    </location>
</feature>
<dbReference type="InterPro" id="IPR056575">
    <property type="entry name" value="WH_MCM3_C"/>
</dbReference>
<dbReference type="InterPro" id="IPR008974">
    <property type="entry name" value="TRAF-like"/>
</dbReference>
<evidence type="ECO:0000256" key="11">
    <source>
        <dbReference type="ARBA" id="ARBA00047995"/>
    </source>
</evidence>
<feature type="domain" description="MCM C-terminal AAA(+) ATPase" evidence="14">
    <location>
        <begin position="1029"/>
        <end position="1192"/>
    </location>
</feature>
<dbReference type="GO" id="GO:1902975">
    <property type="term" value="P:mitotic DNA replication initiation"/>
    <property type="evidence" value="ECO:0007669"/>
    <property type="project" value="TreeGrafter"/>
</dbReference>
<evidence type="ECO:0000313" key="18">
    <source>
        <dbReference type="EMBL" id="CAF3841277.1"/>
    </source>
</evidence>
<dbReference type="InterPro" id="IPR008046">
    <property type="entry name" value="Mcm3"/>
</dbReference>
<dbReference type="InterPro" id="IPR031327">
    <property type="entry name" value="MCM"/>
</dbReference>
<feature type="region of interest" description="Disordered" evidence="13">
    <location>
        <begin position="601"/>
        <end position="635"/>
    </location>
</feature>
<evidence type="ECO:0000256" key="12">
    <source>
        <dbReference type="RuleBase" id="RU004070"/>
    </source>
</evidence>
<keyword evidence="9 12" id="KW-0238">DNA-binding</keyword>
<dbReference type="Pfam" id="PF14551">
    <property type="entry name" value="MCM_N"/>
    <property type="match status" value="1"/>
</dbReference>
<dbReference type="EMBL" id="CAJOBC010004802">
    <property type="protein sequence ID" value="CAF3841277.1"/>
    <property type="molecule type" value="Genomic_DNA"/>
</dbReference>
<feature type="domain" description="MATH" evidence="16">
    <location>
        <begin position="392"/>
        <end position="512"/>
    </location>
</feature>
<organism evidence="17 19">
    <name type="scientific">Didymodactylos carnosus</name>
    <dbReference type="NCBI Taxonomy" id="1234261"/>
    <lineage>
        <taxon>Eukaryota</taxon>
        <taxon>Metazoa</taxon>
        <taxon>Spiralia</taxon>
        <taxon>Gnathifera</taxon>
        <taxon>Rotifera</taxon>
        <taxon>Eurotatoria</taxon>
        <taxon>Bdelloidea</taxon>
        <taxon>Philodinida</taxon>
        <taxon>Philodinidae</taxon>
        <taxon>Didymodactylos</taxon>
    </lineage>
</organism>
<comment type="similarity">
    <text evidence="2 12">Belongs to the MCM family.</text>
</comment>
<evidence type="ECO:0000256" key="9">
    <source>
        <dbReference type="ARBA" id="ARBA00023125"/>
    </source>
</evidence>
<feature type="compositionally biased region" description="Polar residues" evidence="13">
    <location>
        <begin position="602"/>
        <end position="632"/>
    </location>
</feature>
<dbReference type="Gene3D" id="3.30.1640.10">
    <property type="entry name" value="mini-chromosome maintenance (MCM) complex, chain A, domain 1"/>
    <property type="match status" value="1"/>
</dbReference>
<dbReference type="SUPFAM" id="SSF54695">
    <property type="entry name" value="POZ domain"/>
    <property type="match status" value="1"/>
</dbReference>
<dbReference type="InterPro" id="IPR033762">
    <property type="entry name" value="MCM_OB"/>
</dbReference>
<dbReference type="SMART" id="SM00350">
    <property type="entry name" value="MCM"/>
    <property type="match status" value="1"/>
</dbReference>
<dbReference type="Pfam" id="PF23191">
    <property type="entry name" value="WHD_MCM3_C"/>
    <property type="match status" value="1"/>
</dbReference>
<comment type="subcellular location">
    <subcellularLocation>
        <location evidence="1">Nucleus</location>
    </subcellularLocation>
</comment>
<dbReference type="Gene3D" id="3.40.50.300">
    <property type="entry name" value="P-loop containing nucleotide triphosphate hydrolases"/>
    <property type="match status" value="1"/>
</dbReference>
<dbReference type="PROSITE" id="PS50144">
    <property type="entry name" value="MATH"/>
    <property type="match status" value="1"/>
</dbReference>
<accession>A0A814M721</accession>
<evidence type="ECO:0000256" key="10">
    <source>
        <dbReference type="ARBA" id="ARBA00023242"/>
    </source>
</evidence>
<dbReference type="InterPro" id="IPR012340">
    <property type="entry name" value="NA-bd_OB-fold"/>
</dbReference>
<evidence type="ECO:0000256" key="7">
    <source>
        <dbReference type="ARBA" id="ARBA00022806"/>
    </source>
</evidence>
<dbReference type="Pfam" id="PF22486">
    <property type="entry name" value="MATH_2"/>
    <property type="match status" value="1"/>
</dbReference>
<evidence type="ECO:0000256" key="2">
    <source>
        <dbReference type="ARBA" id="ARBA00008010"/>
    </source>
</evidence>
<dbReference type="Gene3D" id="3.30.710.10">
    <property type="entry name" value="Potassium Channel Kv1.1, Chain A"/>
    <property type="match status" value="1"/>
</dbReference>
<dbReference type="PROSITE" id="PS50097">
    <property type="entry name" value="BTB"/>
    <property type="match status" value="1"/>
</dbReference>
<dbReference type="Pfam" id="PF00493">
    <property type="entry name" value="MCM"/>
    <property type="match status" value="1"/>
</dbReference>
<dbReference type="GO" id="GO:0000727">
    <property type="term" value="P:double-strand break repair via break-induced replication"/>
    <property type="evidence" value="ECO:0007669"/>
    <property type="project" value="TreeGrafter"/>
</dbReference>
<proteinExistence type="inferred from homology"/>
<dbReference type="InterPro" id="IPR000210">
    <property type="entry name" value="BTB/POZ_dom"/>
</dbReference>
<keyword evidence="4" id="KW-0235">DNA replication</keyword>
<evidence type="ECO:0000256" key="13">
    <source>
        <dbReference type="SAM" id="MobiDB-lite"/>
    </source>
</evidence>
<dbReference type="Gene3D" id="2.60.210.10">
    <property type="entry name" value="Apoptosis, Tumor Necrosis Factor Receptor Associated Protein 2, Chain A"/>
    <property type="match status" value="1"/>
</dbReference>
<sequence length="1511" mass="170222">MSRKFASRRTVEQETPTDNLDSICSQRSVADVCESGGLTDQAVITGISSCGTLPATTGTNDDINGVGGGVGTTVPSTTSVHMDSTMNDSSIAPTDQTSSHSLGLPKPIPTNEADFLCTTIENVSHVRFEWTVEDFYPQMYECGDMIQSEEFPPYDLQKEYWTLRIYPKGHQRFQTLSKDQPAQDDTLLYFTLCPSHCTTQTQQTPSSTTGIPNAGQQNGSGSSTLNNANHIASSLMNNSKQLQIYFRALINFSNPQGKIFHQEINHECGGNIVDELIIMKLSKQTCEQLYKDLKDHLIISLELMSIDDLYKRSMKSTSKIYSDTSRVVSKVLKMKLRWKIEKFSTLVNESPSHGFIESSEFNFTKNRATGVTTTTIEKEKDVSTDQPQQQGDVTDDQQLTNGSKKDEQQLSSVSDIPPHQWSLILYPSGKTERFKESLSVFLEHTFGPSVRVVIRFSLIDARGRRVNTKQLPSHILAPGERWGVGDFIKHSTLLQAQQQLFPGNELRLYCQIKILERQSIDERKYLTHPAIKSLLPNRKSIQGGTNTSSIIDDPATYWSNLFYTAYLEKKLCDMFIRCQSELYHVHKLVLGLRSSKFEQMIKDQSSTSQTNHHGKTTNDNAMETETNENQTTGKGGQSILTIDVDDIEPKTMLYFLEYIYTGGIKNLSSTAVSHTLIIDLLTIAATYEMPDLKNYAEYYLKDIIRVDNACELLMLSDQMKSDCLKQTTCDYIANNLGLIMDTTIDLHVSTIGWKQLKASQPDLIDTILKSYCVFMDPIEEQRLRTIQREYLEFLDDSEHDGIYQEKLKHLIANDECRLIVNINDLRHKNPRRTKALQQNAFEELICFQRALRELISAADVTYAKQYEEFYIGLEGSFGALHLSPRTIHASYIGKIVCVEGIVNKCSLIRPKVTRSVHFCPTTKKFMERRYADMTSLEAFPTSAAYPTKDDDGNLLETEYGLSSYKDHQTFAIQEIPEKAPTGQLPRSIDVIADTDLVDQCKPGDRVQVVGVYRCLPGKKGGFTNVSFRDINILLIGDPSVAKSQLLRYVLHIAPRAIPTTGRGSSGVGLTAAVTSDAETGDRRLEAGAMVLADRGIVCIDEFDKMSDIDRTAIHEVMEQGRVTIAKAGIHAQLNARCSVLAAANPVYGRYDQYKTPMENIGLQDSLLSRFDLIFVLLDNCDMEQDNIIADHVLRMHRYRPANEQDGEVLPFGSEVDALTTETINDAERENEEEIQVYDKYDAVLHGPYYSKKTKFVNIRFMKKYIHFAKNLKPQLTKDAADLIVEEYTRLRNQDLTQTDNQARTQPITARSLESMIRLATAHAKCRMSKTVDTEDAEVALDLVQFAIFKKVLEKTKSKKQPTANDNNDEVDDDENIPAATPKRRRSSPSNESSAVKRHRHKPPGITDGNVDDEDAPSTDGVLTTQRKRKPRMDIDSVTVGQLDSITADRLDVFKTHLSKLIDRQPSVPMSDVHDYFDKHDSTFTGNEIRSALVKMQDDNQIMICDEIIIRI</sequence>
<dbReference type="EMBL" id="CAJNOQ010004802">
    <property type="protein sequence ID" value="CAF1074595.1"/>
    <property type="molecule type" value="Genomic_DNA"/>
</dbReference>
<feature type="compositionally biased region" description="Polar residues" evidence="13">
    <location>
        <begin position="384"/>
        <end position="402"/>
    </location>
</feature>
<dbReference type="FunFam" id="3.30.1640.10:FF:000002">
    <property type="entry name" value="DNA helicase"/>
    <property type="match status" value="1"/>
</dbReference>
<dbReference type="Pfam" id="PF00651">
    <property type="entry name" value="BTB"/>
    <property type="match status" value="1"/>
</dbReference>
<dbReference type="GO" id="GO:0042555">
    <property type="term" value="C:MCM complex"/>
    <property type="evidence" value="ECO:0007669"/>
    <property type="project" value="InterPro"/>
</dbReference>
<dbReference type="GO" id="GO:0005524">
    <property type="term" value="F:ATP binding"/>
    <property type="evidence" value="ECO:0007669"/>
    <property type="project" value="UniProtKB-KW"/>
</dbReference>
<feature type="region of interest" description="Disordered" evidence="13">
    <location>
        <begin position="1355"/>
        <end position="1429"/>
    </location>
</feature>
<dbReference type="InterPro" id="IPR027925">
    <property type="entry name" value="MCM_N"/>
</dbReference>
<dbReference type="PROSITE" id="PS50051">
    <property type="entry name" value="MCM_2"/>
    <property type="match status" value="1"/>
</dbReference>
<dbReference type="Gene3D" id="2.40.50.140">
    <property type="entry name" value="Nucleic acid-binding proteins"/>
    <property type="match status" value="1"/>
</dbReference>
<dbReference type="GO" id="GO:0006271">
    <property type="term" value="P:DNA strand elongation involved in DNA replication"/>
    <property type="evidence" value="ECO:0007669"/>
    <property type="project" value="TreeGrafter"/>
</dbReference>
<dbReference type="SUPFAM" id="SSF50249">
    <property type="entry name" value="Nucleic acid-binding proteins"/>
    <property type="match status" value="1"/>
</dbReference>
<dbReference type="Proteomes" id="UP000681722">
    <property type="component" value="Unassembled WGS sequence"/>
</dbReference>
<evidence type="ECO:0000256" key="8">
    <source>
        <dbReference type="ARBA" id="ARBA00022840"/>
    </source>
</evidence>
<evidence type="ECO:0000259" key="16">
    <source>
        <dbReference type="PROSITE" id="PS50144"/>
    </source>
</evidence>
<evidence type="ECO:0000256" key="4">
    <source>
        <dbReference type="ARBA" id="ARBA00022705"/>
    </source>
</evidence>
<dbReference type="Pfam" id="PF17207">
    <property type="entry name" value="MCM_OB"/>
    <property type="match status" value="1"/>
</dbReference>
<keyword evidence="6" id="KW-0378">Hydrolase</keyword>
<evidence type="ECO:0000313" key="17">
    <source>
        <dbReference type="EMBL" id="CAF1074595.1"/>
    </source>
</evidence>
<gene>
    <name evidence="17" type="ORF">GPM918_LOCUS17452</name>
    <name evidence="18" type="ORF">SRO942_LOCUS17450</name>
</gene>
<keyword evidence="19" id="KW-1185">Reference proteome</keyword>
<feature type="compositionally biased region" description="Acidic residues" evidence="13">
    <location>
        <begin position="1366"/>
        <end position="1375"/>
    </location>
</feature>
<feature type="compositionally biased region" description="Low complexity" evidence="13">
    <location>
        <begin position="199"/>
        <end position="209"/>
    </location>
</feature>
<keyword evidence="8 12" id="KW-0067">ATP-binding</keyword>
<dbReference type="InterPro" id="IPR001208">
    <property type="entry name" value="MCM_dom"/>
</dbReference>
<dbReference type="PANTHER" id="PTHR11630">
    <property type="entry name" value="DNA REPLICATION LICENSING FACTOR MCM FAMILY MEMBER"/>
    <property type="match status" value="1"/>
</dbReference>
<evidence type="ECO:0000256" key="6">
    <source>
        <dbReference type="ARBA" id="ARBA00022801"/>
    </source>
</evidence>
<dbReference type="GO" id="GO:0016787">
    <property type="term" value="F:hydrolase activity"/>
    <property type="evidence" value="ECO:0007669"/>
    <property type="project" value="UniProtKB-KW"/>
</dbReference>
<protein>
    <recommendedName>
        <fullName evidence="3">DNA helicase</fullName>
        <ecNumber evidence="3">3.6.4.12</ecNumber>
    </recommendedName>
</protein>
<dbReference type="EC" id="3.6.4.12" evidence="3"/>
<evidence type="ECO:0000256" key="1">
    <source>
        <dbReference type="ARBA" id="ARBA00004123"/>
    </source>
</evidence>
<dbReference type="InterPro" id="IPR018525">
    <property type="entry name" value="MCM_CS"/>
</dbReference>
<dbReference type="Proteomes" id="UP000663829">
    <property type="component" value="Unassembled WGS sequence"/>
</dbReference>
<evidence type="ECO:0000256" key="3">
    <source>
        <dbReference type="ARBA" id="ARBA00012551"/>
    </source>
</evidence>
<evidence type="ECO:0000313" key="19">
    <source>
        <dbReference type="Proteomes" id="UP000663829"/>
    </source>
</evidence>
<dbReference type="InterPro" id="IPR011333">
    <property type="entry name" value="SKP1/BTB/POZ_sf"/>
</dbReference>
<keyword evidence="10" id="KW-0539">Nucleus</keyword>
<feature type="region of interest" description="Disordered" evidence="13">
    <location>
        <begin position="374"/>
        <end position="414"/>
    </location>
</feature>
<dbReference type="FunFam" id="2.20.28.10:FF:000008">
    <property type="entry name" value="DNA helicase"/>
    <property type="match status" value="1"/>
</dbReference>
<dbReference type="InterPro" id="IPR027417">
    <property type="entry name" value="P-loop_NTPase"/>
</dbReference>
<evidence type="ECO:0000256" key="5">
    <source>
        <dbReference type="ARBA" id="ARBA00022741"/>
    </source>
</evidence>
<dbReference type="PRINTS" id="PR01659">
    <property type="entry name" value="MCMPROTEIN3"/>
</dbReference>
<dbReference type="CDD" id="cd18186">
    <property type="entry name" value="BTB_POZ_ZBTB_KLHL-like"/>
    <property type="match status" value="1"/>
</dbReference>
<dbReference type="SUPFAM" id="SSF52540">
    <property type="entry name" value="P-loop containing nucleoside triphosphate hydrolases"/>
    <property type="match status" value="1"/>
</dbReference>
<dbReference type="Pfam" id="PF17855">
    <property type="entry name" value="MCM_lid"/>
    <property type="match status" value="1"/>
</dbReference>
<feature type="compositionally biased region" description="Polar residues" evidence="13">
    <location>
        <begin position="210"/>
        <end position="225"/>
    </location>
</feature>
<dbReference type="GO" id="GO:0005634">
    <property type="term" value="C:nucleus"/>
    <property type="evidence" value="ECO:0007669"/>
    <property type="project" value="UniProtKB-SubCell"/>
</dbReference>
<reference evidence="17" key="1">
    <citation type="submission" date="2021-02" db="EMBL/GenBank/DDBJ databases">
        <authorList>
            <person name="Nowell W R."/>
        </authorList>
    </citation>
    <scope>NUCLEOTIDE SEQUENCE</scope>
</reference>
<dbReference type="Gene3D" id="1.25.40.420">
    <property type="match status" value="1"/>
</dbReference>
<evidence type="ECO:0000259" key="15">
    <source>
        <dbReference type="PROSITE" id="PS50097"/>
    </source>
</evidence>
<dbReference type="PANTHER" id="PTHR11630:SF46">
    <property type="entry name" value="DNA REPLICATION LICENSING FACTOR MCM3-RELATED"/>
    <property type="match status" value="1"/>
</dbReference>
<comment type="catalytic activity">
    <reaction evidence="11">
        <text>ATP + H2O = ADP + phosphate + H(+)</text>
        <dbReference type="Rhea" id="RHEA:13065"/>
        <dbReference type="ChEBI" id="CHEBI:15377"/>
        <dbReference type="ChEBI" id="CHEBI:15378"/>
        <dbReference type="ChEBI" id="CHEBI:30616"/>
        <dbReference type="ChEBI" id="CHEBI:43474"/>
        <dbReference type="ChEBI" id="CHEBI:456216"/>
        <dbReference type="EC" id="3.6.4.12"/>
    </reaction>
</comment>
<dbReference type="InterPro" id="IPR002083">
    <property type="entry name" value="MATH/TRAF_dom"/>
</dbReference>
<dbReference type="InterPro" id="IPR041562">
    <property type="entry name" value="MCM_lid"/>
</dbReference>
<evidence type="ECO:0000259" key="14">
    <source>
        <dbReference type="PROSITE" id="PS50051"/>
    </source>
</evidence>
<dbReference type="GO" id="GO:0017116">
    <property type="term" value="F:single-stranded DNA helicase activity"/>
    <property type="evidence" value="ECO:0007669"/>
    <property type="project" value="TreeGrafter"/>
</dbReference>
<keyword evidence="5 12" id="KW-0547">Nucleotide-binding</keyword>
<dbReference type="InterPro" id="IPR003593">
    <property type="entry name" value="AAA+_ATPase"/>
</dbReference>
<comment type="caution">
    <text evidence="17">The sequence shown here is derived from an EMBL/GenBank/DDBJ whole genome shotgun (WGS) entry which is preliminary data.</text>
</comment>
<dbReference type="PRINTS" id="PR01657">
    <property type="entry name" value="MCMFAMILY"/>
</dbReference>
<keyword evidence="7" id="KW-0347">Helicase</keyword>
<dbReference type="SMART" id="SM00225">
    <property type="entry name" value="BTB"/>
    <property type="match status" value="1"/>
</dbReference>
<dbReference type="SMART" id="SM00382">
    <property type="entry name" value="AAA"/>
    <property type="match status" value="1"/>
</dbReference>